<keyword evidence="6 13" id="KW-1133">Transmembrane helix</keyword>
<dbReference type="WBParaSite" id="maker-uti_cns_0007167-snap-gene-0.24-mRNA-1">
    <property type="protein sequence ID" value="maker-uti_cns_0007167-snap-gene-0.24-mRNA-1"/>
    <property type="gene ID" value="maker-uti_cns_0007167-snap-gene-0.24"/>
</dbReference>
<feature type="compositionally biased region" description="Polar residues" evidence="12">
    <location>
        <begin position="675"/>
        <end position="684"/>
    </location>
</feature>
<keyword evidence="7" id="KW-0915">Sodium</keyword>
<dbReference type="InterPro" id="IPR001734">
    <property type="entry name" value="Na/solute_symporter"/>
</dbReference>
<dbReference type="PANTHER" id="PTHR42985">
    <property type="entry name" value="SODIUM-COUPLED MONOCARBOXYLATE TRANSPORTER"/>
    <property type="match status" value="1"/>
</dbReference>
<evidence type="ECO:0000256" key="13">
    <source>
        <dbReference type="SAM" id="Phobius"/>
    </source>
</evidence>
<feature type="transmembrane region" description="Helical" evidence="13">
    <location>
        <begin position="143"/>
        <end position="164"/>
    </location>
</feature>
<feature type="transmembrane region" description="Helical" evidence="13">
    <location>
        <begin position="528"/>
        <end position="554"/>
    </location>
</feature>
<evidence type="ECO:0000256" key="6">
    <source>
        <dbReference type="ARBA" id="ARBA00022989"/>
    </source>
</evidence>
<comment type="subcellular location">
    <subcellularLocation>
        <location evidence="1">Cell membrane</location>
        <topology evidence="1">Multi-pass membrane protein</topology>
    </subcellularLocation>
</comment>
<dbReference type="Pfam" id="PF00474">
    <property type="entry name" value="SSF"/>
    <property type="match status" value="1"/>
</dbReference>
<keyword evidence="10" id="KW-0739">Sodium transport</keyword>
<keyword evidence="3" id="KW-0813">Transport</keyword>
<dbReference type="AlphaFoldDB" id="A0A1I8J582"/>
<dbReference type="NCBIfam" id="TIGR00813">
    <property type="entry name" value="sss"/>
    <property type="match status" value="1"/>
</dbReference>
<feature type="transmembrane region" description="Helical" evidence="13">
    <location>
        <begin position="28"/>
        <end position="47"/>
    </location>
</feature>
<feature type="transmembrane region" description="Helical" evidence="13">
    <location>
        <begin position="98"/>
        <end position="123"/>
    </location>
</feature>
<evidence type="ECO:0000256" key="10">
    <source>
        <dbReference type="ARBA" id="ARBA00023201"/>
    </source>
</evidence>
<evidence type="ECO:0000256" key="11">
    <source>
        <dbReference type="RuleBase" id="RU362091"/>
    </source>
</evidence>
<sequence length="684" mass="73643">MNSAIVTVTTTASPLVDQVHRTMHWVDYVVFSLFLSVSLGIGIYFAFAGDRQRTAKEFLTGNRSLSLVPVAVSILVSFTSAILILGAPAELYLNGTMYLLYTIGKVIAIILASLIFVPLFYPLKLTSSFEYLELRFESKAVRILGNLFYILSSILYMGIAMYAPSAAMDFCSGGSFNIYMSIAASGVIGTAYTLLGGIKAVVWTDVFQAGIMLIGIFAIIIKGTIDVGGPANVWAINEKYGRIQFDEFSFDPTVRHTFWGLTIGSAVGWLGTYGVNQAAVQRYCALPSISKARQSLWINIPGAMILTWTASAAGMVIFAYYQYIGCDINGIGWARGKNDIVPYYVMDQLGQYYSIPGLFVASLFAGALSSVSSSLNACAAITWKDILEPLFFKDASETKSGWINRILTLIFGILGTGFGFIAINLGGTVLQASLSFTGAVGAPSLGLFIMGAFIPIVNKYGAFVGAVAGLAINMWVSIGSYSAGNQEISLPGNTSMCNVPRPTMGTFSTNVASPLEASGLQKFYQLSYLWYTLFGLLVTVILGVLVSLITNLIWGYKRPDHKYVVPLVHKLCCCFPMGCQEFTSCGIDIQARDEFEYAAEEEDKRPNIVDVELTERPSSAGNKVAPMPAAGDSQQPVAGTSSSSPTPTAFTASTDVKPPPYERNPAEPNSKENPDSLSVTAEAV</sequence>
<reference evidence="15 16" key="1">
    <citation type="submission" date="2016-11" db="UniProtKB">
        <authorList>
            <consortium name="WormBaseParasite"/>
        </authorList>
    </citation>
    <scope>IDENTIFICATION</scope>
</reference>
<dbReference type="InterPro" id="IPR038377">
    <property type="entry name" value="Na/Glc_symporter_sf"/>
</dbReference>
<evidence type="ECO:0000256" key="5">
    <source>
        <dbReference type="ARBA" id="ARBA00022692"/>
    </source>
</evidence>
<keyword evidence="14" id="KW-1185">Reference proteome</keyword>
<evidence type="ECO:0000256" key="12">
    <source>
        <dbReference type="SAM" id="MobiDB-lite"/>
    </source>
</evidence>
<keyword evidence="9 13" id="KW-0472">Membrane</keyword>
<dbReference type="PROSITE" id="PS50283">
    <property type="entry name" value="NA_SOLUT_SYMP_3"/>
    <property type="match status" value="1"/>
</dbReference>
<feature type="transmembrane region" description="Helical" evidence="13">
    <location>
        <begin position="402"/>
        <end position="423"/>
    </location>
</feature>
<dbReference type="OrthoDB" id="6132759at2759"/>
<evidence type="ECO:0000256" key="2">
    <source>
        <dbReference type="ARBA" id="ARBA00006434"/>
    </source>
</evidence>
<evidence type="ECO:0000313" key="16">
    <source>
        <dbReference type="WBParaSite" id="maker-uti_cns_0045768-snap-gene-0.19-mRNA-1"/>
    </source>
</evidence>
<feature type="transmembrane region" description="Helical" evidence="13">
    <location>
        <begin position="67"/>
        <end position="86"/>
    </location>
</feature>
<comment type="similarity">
    <text evidence="2 11">Belongs to the sodium:solute symporter (SSF) (TC 2.A.21) family.</text>
</comment>
<feature type="compositionally biased region" description="Low complexity" evidence="12">
    <location>
        <begin position="640"/>
        <end position="654"/>
    </location>
</feature>
<keyword evidence="8" id="KW-0406">Ion transport</keyword>
<dbReference type="PANTHER" id="PTHR42985:SF40">
    <property type="entry name" value="LD47995P-RELATED"/>
    <property type="match status" value="1"/>
</dbReference>
<name>A0A1I8J582_9PLAT</name>
<feature type="transmembrane region" description="Helical" evidence="13">
    <location>
        <begin position="176"/>
        <end position="195"/>
    </location>
</feature>
<evidence type="ECO:0000256" key="9">
    <source>
        <dbReference type="ARBA" id="ARBA00023136"/>
    </source>
</evidence>
<dbReference type="CDD" id="cd11492">
    <property type="entry name" value="SLC5sbd_NIS-SMVT"/>
    <property type="match status" value="1"/>
</dbReference>
<organism evidence="14 16">
    <name type="scientific">Macrostomum lignano</name>
    <dbReference type="NCBI Taxonomy" id="282301"/>
    <lineage>
        <taxon>Eukaryota</taxon>
        <taxon>Metazoa</taxon>
        <taxon>Spiralia</taxon>
        <taxon>Lophotrochozoa</taxon>
        <taxon>Platyhelminthes</taxon>
        <taxon>Rhabditophora</taxon>
        <taxon>Macrostomorpha</taxon>
        <taxon>Macrostomida</taxon>
        <taxon>Macrostomidae</taxon>
        <taxon>Macrostomum</taxon>
    </lineage>
</organism>
<evidence type="ECO:0000256" key="4">
    <source>
        <dbReference type="ARBA" id="ARBA00022475"/>
    </source>
</evidence>
<dbReference type="InterPro" id="IPR051163">
    <property type="entry name" value="Sodium:Solute_Symporter_SSF"/>
</dbReference>
<dbReference type="Gene3D" id="1.20.1730.10">
    <property type="entry name" value="Sodium/glucose cotransporter"/>
    <property type="match status" value="1"/>
</dbReference>
<evidence type="ECO:0000313" key="15">
    <source>
        <dbReference type="WBParaSite" id="maker-uti_cns_0007167-snap-gene-0.24-mRNA-1"/>
    </source>
</evidence>
<accession>A0A1I8J582</accession>
<proteinExistence type="inferred from homology"/>
<dbReference type="WBParaSite" id="maker-uti_cns_0045768-snap-gene-0.19-mRNA-1">
    <property type="protein sequence ID" value="maker-uti_cns_0045768-snap-gene-0.19-mRNA-1"/>
    <property type="gene ID" value="maker-uti_cns_0045768-snap-gene-0.19"/>
</dbReference>
<protein>
    <submittedName>
        <fullName evidence="15 16">Sodium-coupled monocarboxylate transporter 1</fullName>
    </submittedName>
</protein>
<dbReference type="GO" id="GO:0015293">
    <property type="term" value="F:symporter activity"/>
    <property type="evidence" value="ECO:0007669"/>
    <property type="project" value="TreeGrafter"/>
</dbReference>
<keyword evidence="4" id="KW-1003">Cell membrane</keyword>
<evidence type="ECO:0000256" key="1">
    <source>
        <dbReference type="ARBA" id="ARBA00004651"/>
    </source>
</evidence>
<evidence type="ECO:0000256" key="3">
    <source>
        <dbReference type="ARBA" id="ARBA00022448"/>
    </source>
</evidence>
<feature type="transmembrane region" description="Helical" evidence="13">
    <location>
        <begin position="296"/>
        <end position="321"/>
    </location>
</feature>
<feature type="transmembrane region" description="Helical" evidence="13">
    <location>
        <begin position="353"/>
        <end position="381"/>
    </location>
</feature>
<keyword evidence="5 13" id="KW-0812">Transmembrane</keyword>
<feature type="region of interest" description="Disordered" evidence="12">
    <location>
        <begin position="606"/>
        <end position="684"/>
    </location>
</feature>
<dbReference type="GO" id="GO:0006814">
    <property type="term" value="P:sodium ion transport"/>
    <property type="evidence" value="ECO:0007669"/>
    <property type="project" value="UniProtKB-KW"/>
</dbReference>
<dbReference type="Proteomes" id="UP000095280">
    <property type="component" value="Unplaced"/>
</dbReference>
<evidence type="ECO:0000256" key="7">
    <source>
        <dbReference type="ARBA" id="ARBA00023053"/>
    </source>
</evidence>
<dbReference type="GO" id="GO:0005886">
    <property type="term" value="C:plasma membrane"/>
    <property type="evidence" value="ECO:0007669"/>
    <property type="project" value="UniProtKB-SubCell"/>
</dbReference>
<evidence type="ECO:0000313" key="14">
    <source>
        <dbReference type="Proteomes" id="UP000095280"/>
    </source>
</evidence>
<feature type="transmembrane region" description="Helical" evidence="13">
    <location>
        <begin position="460"/>
        <end position="481"/>
    </location>
</feature>
<feature type="transmembrane region" description="Helical" evidence="13">
    <location>
        <begin position="429"/>
        <end position="453"/>
    </location>
</feature>
<evidence type="ECO:0000256" key="8">
    <source>
        <dbReference type="ARBA" id="ARBA00023065"/>
    </source>
</evidence>
<feature type="transmembrane region" description="Helical" evidence="13">
    <location>
        <begin position="257"/>
        <end position="275"/>
    </location>
</feature>
<dbReference type="STRING" id="282301.A0A1I8J582"/>